<reference evidence="2" key="1">
    <citation type="submission" date="2013-08" db="EMBL/GenBank/DDBJ databases">
        <authorList>
            <person name="Mendez C."/>
            <person name="Richter M."/>
            <person name="Ferrer M."/>
            <person name="Sanchez J."/>
        </authorList>
    </citation>
    <scope>NUCLEOTIDE SEQUENCE</scope>
</reference>
<dbReference type="InterPro" id="IPR025737">
    <property type="entry name" value="FApF"/>
</dbReference>
<organism evidence="2">
    <name type="scientific">mine drainage metagenome</name>
    <dbReference type="NCBI Taxonomy" id="410659"/>
    <lineage>
        <taxon>unclassified sequences</taxon>
        <taxon>metagenomes</taxon>
        <taxon>ecological metagenomes</taxon>
    </lineage>
</organism>
<dbReference type="AlphaFoldDB" id="T1A963"/>
<sequence length="443" mass="46539">ALAASAPALAQQTQQAGGAAAENTQDMQAITREMQTLKSRYADEVRKLRELEIRLQALTARVQAQEGVTRVQAIQQGGGASAQGGKAAATLAAGVNTQSATPRSGGGEALVSSEGSTRQEPTSRSVEDVLQQQHVLFNQPLTLEIGLNYARYDRKQLTLNGFLALDAIFLGSIAVEDVASDTFTYTFAARKGITRDLSASIEVPLVQRWTTYQKGGAGGSAAAVAEASVGGDVVVGDVTAGASYRLFPETPTRPEIALYTGVGIPTGQAPYGIPWDVLERGNDNFIQFAVPTKQPSGQGVWSINLGASMLKTLDPAILFANASVTHTFSKHFADLDSSPDTVSPGSVDLGNAFNYGVGVAFALNERMSLSMSFSERLNGSARIRPDATGVWEKIIGSDGNAATLGIGMTYALSERMTFVGNLGIGLTPDAPDFSITAKLPFTL</sequence>
<proteinExistence type="predicted"/>
<feature type="region of interest" description="Disordered" evidence="1">
    <location>
        <begin position="1"/>
        <end position="23"/>
    </location>
</feature>
<feature type="non-terminal residue" evidence="2">
    <location>
        <position position="1"/>
    </location>
</feature>
<comment type="caution">
    <text evidence="2">The sequence shown here is derived from an EMBL/GenBank/DDBJ whole genome shotgun (WGS) entry which is preliminary data.</text>
</comment>
<dbReference type="EMBL" id="AUZX01007993">
    <property type="protein sequence ID" value="EQD57191.1"/>
    <property type="molecule type" value="Genomic_DNA"/>
</dbReference>
<feature type="region of interest" description="Disordered" evidence="1">
    <location>
        <begin position="97"/>
        <end position="125"/>
    </location>
</feature>
<evidence type="ECO:0000256" key="1">
    <source>
        <dbReference type="SAM" id="MobiDB-lite"/>
    </source>
</evidence>
<gene>
    <name evidence="2" type="ORF">B1A_11192</name>
</gene>
<accession>T1A963</accession>
<evidence type="ECO:0000313" key="2">
    <source>
        <dbReference type="EMBL" id="EQD57191.1"/>
    </source>
</evidence>
<evidence type="ECO:0008006" key="3">
    <source>
        <dbReference type="Google" id="ProtNLM"/>
    </source>
</evidence>
<feature type="compositionally biased region" description="Low complexity" evidence="1">
    <location>
        <begin position="1"/>
        <end position="21"/>
    </location>
</feature>
<dbReference type="Pfam" id="PF13557">
    <property type="entry name" value="Phenol_MetA_deg"/>
    <property type="match status" value="1"/>
</dbReference>
<name>T1A963_9ZZZZ</name>
<protein>
    <recommendedName>
        <fullName evidence="3">Transporter</fullName>
    </recommendedName>
</protein>
<reference evidence="2" key="2">
    <citation type="journal article" date="2014" name="ISME J.">
        <title>Microbial stratification in low pH oxic and suboxic macroscopic growths along an acid mine drainage.</title>
        <authorList>
            <person name="Mendez-Garcia C."/>
            <person name="Mesa V."/>
            <person name="Sprenger R.R."/>
            <person name="Richter M."/>
            <person name="Diez M.S."/>
            <person name="Solano J."/>
            <person name="Bargiela R."/>
            <person name="Golyshina O.V."/>
            <person name="Manteca A."/>
            <person name="Ramos J.L."/>
            <person name="Gallego J.R."/>
            <person name="Llorente I."/>
            <person name="Martins Dos Santos V.A."/>
            <person name="Jensen O.N."/>
            <person name="Pelaez A.I."/>
            <person name="Sanchez J."/>
            <person name="Ferrer M."/>
        </authorList>
    </citation>
    <scope>NUCLEOTIDE SEQUENCE</scope>
</reference>
<feature type="compositionally biased region" description="Polar residues" evidence="1">
    <location>
        <begin position="113"/>
        <end position="125"/>
    </location>
</feature>